<dbReference type="EMBL" id="QKYT01000202">
    <property type="protein sequence ID" value="RIA89851.1"/>
    <property type="molecule type" value="Genomic_DNA"/>
</dbReference>
<dbReference type="Proteomes" id="UP000265703">
    <property type="component" value="Unassembled WGS sequence"/>
</dbReference>
<feature type="region of interest" description="Disordered" evidence="1">
    <location>
        <begin position="49"/>
        <end position="83"/>
    </location>
</feature>
<sequence>MIQETITHQNGTTNNTQSLQSSQKKRKFFGTILKIKIRKKNNNLKYQLECNNNNKSSNSSTKTLSDSSTSPSNSVTSFSDKGSIKQESTKSLSKSTSLFHFFWNNNSTLKHKSSTTETLTSSDGQENLEGLTKKKRTLFNFFNRDSFKKYHNNVSNSTVNSSDSSIESSSIFDQNDSAYETETENYALKKKDKKKGKEKKSEESKSIRKTKLLTLSSKDKEYIEIQEFFRIGLPNKKILGIIRLQMPTKLVEAHEKYKKDVALSNNLSESQICHRMFHGTKTSFICKPQHFINNKCALFCKIGCGVCGIAQEGNRTKYSHYTQRMWFANNSATSLSYCSNNNVKAMFVVDVVSPLPNSILIIEKDEATIPKYLIVFQE</sequence>
<organism evidence="2 3">
    <name type="scientific">Glomus cerebriforme</name>
    <dbReference type="NCBI Taxonomy" id="658196"/>
    <lineage>
        <taxon>Eukaryota</taxon>
        <taxon>Fungi</taxon>
        <taxon>Fungi incertae sedis</taxon>
        <taxon>Mucoromycota</taxon>
        <taxon>Glomeromycotina</taxon>
        <taxon>Glomeromycetes</taxon>
        <taxon>Glomerales</taxon>
        <taxon>Glomeraceae</taxon>
        <taxon>Glomus</taxon>
    </lineage>
</organism>
<evidence type="ECO:0000313" key="3">
    <source>
        <dbReference type="Proteomes" id="UP000265703"/>
    </source>
</evidence>
<accession>A0A397T3Y6</accession>
<dbReference type="AlphaFoldDB" id="A0A397T3Y6"/>
<dbReference type="OrthoDB" id="2503928at2759"/>
<feature type="compositionally biased region" description="Low complexity" evidence="1">
    <location>
        <begin position="51"/>
        <end position="79"/>
    </location>
</feature>
<dbReference type="Gene3D" id="3.90.228.10">
    <property type="match status" value="1"/>
</dbReference>
<comment type="caution">
    <text evidence="2">The sequence shown here is derived from an EMBL/GenBank/DDBJ whole genome shotgun (WGS) entry which is preliminary data.</text>
</comment>
<feature type="region of interest" description="Disordered" evidence="1">
    <location>
        <begin position="1"/>
        <end position="23"/>
    </location>
</feature>
<keyword evidence="3" id="KW-1185">Reference proteome</keyword>
<evidence type="ECO:0000313" key="2">
    <source>
        <dbReference type="EMBL" id="RIA89851.1"/>
    </source>
</evidence>
<feature type="compositionally biased region" description="Polar residues" evidence="1">
    <location>
        <begin position="1"/>
        <end position="22"/>
    </location>
</feature>
<reference evidence="2 3" key="1">
    <citation type="submission" date="2018-06" db="EMBL/GenBank/DDBJ databases">
        <title>Comparative genomics reveals the genomic features of Rhizophagus irregularis, R. cerebriforme, R. diaphanum and Gigaspora rosea, and their symbiotic lifestyle signature.</title>
        <authorList>
            <person name="Morin E."/>
            <person name="San Clemente H."/>
            <person name="Chen E.C.H."/>
            <person name="De La Providencia I."/>
            <person name="Hainaut M."/>
            <person name="Kuo A."/>
            <person name="Kohler A."/>
            <person name="Murat C."/>
            <person name="Tang N."/>
            <person name="Roy S."/>
            <person name="Loubradou J."/>
            <person name="Henrissat B."/>
            <person name="Grigoriev I.V."/>
            <person name="Corradi N."/>
            <person name="Roux C."/>
            <person name="Martin F.M."/>
        </authorList>
    </citation>
    <scope>NUCLEOTIDE SEQUENCE [LARGE SCALE GENOMIC DNA]</scope>
    <source>
        <strain evidence="2 3">DAOM 227022</strain>
    </source>
</reference>
<name>A0A397T3Y6_9GLOM</name>
<gene>
    <name evidence="2" type="ORF">C1645_824177</name>
</gene>
<evidence type="ECO:0000256" key="1">
    <source>
        <dbReference type="SAM" id="MobiDB-lite"/>
    </source>
</evidence>
<dbReference type="SUPFAM" id="SSF56399">
    <property type="entry name" value="ADP-ribosylation"/>
    <property type="match status" value="1"/>
</dbReference>
<protein>
    <submittedName>
        <fullName evidence="2">Uncharacterized protein</fullName>
    </submittedName>
</protein>
<proteinExistence type="predicted"/>